<dbReference type="InterPro" id="IPR043502">
    <property type="entry name" value="DNA/RNA_pol_sf"/>
</dbReference>
<dbReference type="Pfam" id="PF07727">
    <property type="entry name" value="RVT_2"/>
    <property type="match status" value="1"/>
</dbReference>
<dbReference type="PANTHER" id="PTHR11439">
    <property type="entry name" value="GAG-POL-RELATED RETROTRANSPOSON"/>
    <property type="match status" value="1"/>
</dbReference>
<evidence type="ECO:0000256" key="1">
    <source>
        <dbReference type="SAM" id="Coils"/>
    </source>
</evidence>
<feature type="compositionally biased region" description="Polar residues" evidence="2">
    <location>
        <begin position="275"/>
        <end position="295"/>
    </location>
</feature>
<dbReference type="EMBL" id="BKCJ010108187">
    <property type="protein sequence ID" value="GEX43616.1"/>
    <property type="molecule type" value="Genomic_DNA"/>
</dbReference>
<dbReference type="InterPro" id="IPR013103">
    <property type="entry name" value="RVT_2"/>
</dbReference>
<name>A0A699H4Y6_TANCI</name>
<reference evidence="5" key="1">
    <citation type="journal article" date="2019" name="Sci. Rep.">
        <title>Draft genome of Tanacetum cinerariifolium, the natural source of mosquito coil.</title>
        <authorList>
            <person name="Yamashiro T."/>
            <person name="Shiraishi A."/>
            <person name="Satake H."/>
            <person name="Nakayama K."/>
        </authorList>
    </citation>
    <scope>NUCLEOTIDE SEQUENCE</scope>
</reference>
<comment type="caution">
    <text evidence="5">The sequence shown here is derived from an EMBL/GenBank/DDBJ whole genome shotgun (WGS) entry which is preliminary data.</text>
</comment>
<dbReference type="SUPFAM" id="SSF53098">
    <property type="entry name" value="Ribonuclease H-like"/>
    <property type="match status" value="1"/>
</dbReference>
<dbReference type="SUPFAM" id="SSF56672">
    <property type="entry name" value="DNA/RNA polymerases"/>
    <property type="match status" value="1"/>
</dbReference>
<evidence type="ECO:0000313" key="5">
    <source>
        <dbReference type="EMBL" id="GEX43616.1"/>
    </source>
</evidence>
<keyword evidence="1" id="KW-0175">Coiled coil</keyword>
<evidence type="ECO:0000256" key="2">
    <source>
        <dbReference type="SAM" id="MobiDB-lite"/>
    </source>
</evidence>
<feature type="compositionally biased region" description="Basic and acidic residues" evidence="2">
    <location>
        <begin position="243"/>
        <end position="259"/>
    </location>
</feature>
<accession>A0A699H4Y6</accession>
<dbReference type="Pfam" id="PF25597">
    <property type="entry name" value="SH3_retrovirus"/>
    <property type="match status" value="1"/>
</dbReference>
<feature type="domain" description="Retroviral polymerase SH3-like" evidence="4">
    <location>
        <begin position="150"/>
        <end position="205"/>
    </location>
</feature>
<dbReference type="InterPro" id="IPR036397">
    <property type="entry name" value="RNaseH_sf"/>
</dbReference>
<evidence type="ECO:0000259" key="3">
    <source>
        <dbReference type="Pfam" id="PF07727"/>
    </source>
</evidence>
<dbReference type="CDD" id="cd09272">
    <property type="entry name" value="RNase_HI_RT_Ty1"/>
    <property type="match status" value="1"/>
</dbReference>
<feature type="region of interest" description="Disordered" evidence="2">
    <location>
        <begin position="236"/>
        <end position="295"/>
    </location>
</feature>
<dbReference type="InterPro" id="IPR057670">
    <property type="entry name" value="SH3_retrovirus"/>
</dbReference>
<dbReference type="InterPro" id="IPR012337">
    <property type="entry name" value="RNaseH-like_sf"/>
</dbReference>
<gene>
    <name evidence="5" type="ORF">Tci_315591</name>
</gene>
<feature type="region of interest" description="Disordered" evidence="2">
    <location>
        <begin position="866"/>
        <end position="894"/>
    </location>
</feature>
<organism evidence="5">
    <name type="scientific">Tanacetum cinerariifolium</name>
    <name type="common">Dalmatian daisy</name>
    <name type="synonym">Chrysanthemum cinerariifolium</name>
    <dbReference type="NCBI Taxonomy" id="118510"/>
    <lineage>
        <taxon>Eukaryota</taxon>
        <taxon>Viridiplantae</taxon>
        <taxon>Streptophyta</taxon>
        <taxon>Embryophyta</taxon>
        <taxon>Tracheophyta</taxon>
        <taxon>Spermatophyta</taxon>
        <taxon>Magnoliopsida</taxon>
        <taxon>eudicotyledons</taxon>
        <taxon>Gunneridae</taxon>
        <taxon>Pentapetalae</taxon>
        <taxon>asterids</taxon>
        <taxon>campanulids</taxon>
        <taxon>Asterales</taxon>
        <taxon>Asteraceae</taxon>
        <taxon>Asteroideae</taxon>
        <taxon>Anthemideae</taxon>
        <taxon>Anthemidinae</taxon>
        <taxon>Tanacetum</taxon>
    </lineage>
</organism>
<dbReference type="GO" id="GO:0003676">
    <property type="term" value="F:nucleic acid binding"/>
    <property type="evidence" value="ECO:0007669"/>
    <property type="project" value="InterPro"/>
</dbReference>
<dbReference type="PANTHER" id="PTHR11439:SF495">
    <property type="entry name" value="REVERSE TRANSCRIPTASE, RNA-DEPENDENT DNA POLYMERASE-RELATED"/>
    <property type="match status" value="1"/>
</dbReference>
<dbReference type="Gene3D" id="3.30.420.10">
    <property type="entry name" value="Ribonuclease H-like superfamily/Ribonuclease H"/>
    <property type="match status" value="2"/>
</dbReference>
<sequence>MNKLVKGNLVKGLPSKIFQNDNSCVACQKGKQHKASYKAKLVNTISKPLHMLHMDLFGPTNVKILMKNSYCLVVTDDFSRFSWFCEDKCIKREFSVARTPQQNRVTERRNRTLIEVARTMALVTKPHNKTPYELIRGRSPLIDFMKPFGCPVTILNTRDNLGKFKGKADEGYFIGYSVVSKAMRVFNKRTRIVEETLNIRFQENAPNVKGNGPDWLFDIDSLTISLNYVPVVARNQTNGSKDSTMDAGKKAPEVDESKASDNVGKNDQVSRSEVESLPQQARQTEKINSPNSFNTVSSPVNTVGSSFVNAASQTPINAAGPSASTNAFEEHYFEQLSPFKNAFSLPHVPIMTLIDDTGIFGNAYDDEVLKEEVDMNNVDSSYTIPEATKFFKDHPQEQVNGSLETPVQTRQMSKTHKEFGLLSSVYRNKKDERGILIKNKARLVAQGHTQEEGIDYDEVFAPVARIEAIRLFLAYASFQDFVVYQMDVKSAFRYERIEEEVDVCQHHGFEDLNFPDKVYKMEKALYGLHQAPRAMYETFSTYLLDNSFHRGQIDKTLFIKRHKDDILLVQVYVDDIIFGSTKKELTSTPIESNKALIKDKEGEDVDVHLYRSMIGSLMYLTTSRPDITFVVCACARFQVNPKTSHLQAVKRIFKYLKGQPKLGLWHPKDSPFDLEAYSDSDYAGASLDRKATTEGCQFLGKRQVLWIQNQMLDYGFNLMNTKIYIDNESTICIVKNPVFHSKTKHIKIRNYFIRDSYEKKLIQVIKIHTDKNIADLLTKDFDVSSTMASAITCLADNQKFNFSKYIFDNMVKSLEAGVKFYLFSIFLQVFLDKKVEGMARHKEMYVISSHTKKIFANVRRIGAGFSGPRRTQRKEVEISHDESEDDDHVPTPFSDPLPSVTKLTKWRKSRYGGLRRLKKIGLCRRVKSPMEKDGLGAQEDASKQGRVIEEIDQITGIALDNETQGRKNDDEMFGVDDLAGEEVVMDSVVKPVTTVKDSAAPTTDVIKDEITMAQALAALKSVKLKVVVQEQEMSTTISAAATRVTTIVLTPRAKVPLQKKDQMRIDEEYARKLQANKQEATRLSKAQQDEEANNSWDNIQAMMDANRLLTERLQEREREAFSEVQKARLEMRKVNDFVAMDSEAQKSNENVKPIIDDTEELKKCMEIVPDNGDEVLIKATPISSRSPTIIHYKIHKEGKKNYFKIIRVDGNSQVYQTFERMFKNFNRDDLEVMWAIVKDRFKKEKPVDDMDNILFRTLKTMFERHVEDTIWKYQQGLAKVKNWKLFESCGVYCITMQSAIYYLLVEKVYPLIRNTLHQLWSDVRLQVDYDIEMAYDLLRFIIK</sequence>
<feature type="coiled-coil region" evidence="1">
    <location>
        <begin position="1070"/>
        <end position="1130"/>
    </location>
</feature>
<proteinExistence type="predicted"/>
<feature type="domain" description="Reverse transcriptase Ty1/copia-type" evidence="3">
    <location>
        <begin position="414"/>
        <end position="582"/>
    </location>
</feature>
<protein>
    <submittedName>
        <fullName evidence="5">Uncharacterized protein</fullName>
    </submittedName>
</protein>
<evidence type="ECO:0000259" key="4">
    <source>
        <dbReference type="Pfam" id="PF25597"/>
    </source>
</evidence>